<proteinExistence type="predicted"/>
<organism evidence="1 2">
    <name type="scientific">Aeromonas media</name>
    <dbReference type="NCBI Taxonomy" id="651"/>
    <lineage>
        <taxon>Bacteria</taxon>
        <taxon>Pseudomonadati</taxon>
        <taxon>Pseudomonadota</taxon>
        <taxon>Gammaproteobacteria</taxon>
        <taxon>Aeromonadales</taxon>
        <taxon>Aeromonadaceae</taxon>
        <taxon>Aeromonas</taxon>
    </lineage>
</organism>
<name>A0A6M4YH19_AERME</name>
<sequence length="135" mass="15598">MNKKGIVISPPFEPILTGGIRCGGDPDPLELRKYILYWDEIDYPTNNLIHVSSHDIDYLESTGFLKRTRVIFQGEINSGRGEFFIAAQEAALAENQKKNQVFGLLLNYHKNHFTHRASLQQVSNLSYMMFYPYQR</sequence>
<reference evidence="1 2" key="1">
    <citation type="submission" date="2019-03" db="EMBL/GenBank/DDBJ databases">
        <title>Novel transposon Tn6433 accelerates the dissemination of tet(E) in Aeromonas from aerobic biofilm under oxytetracycline stress.</title>
        <authorList>
            <person name="Shi Y."/>
            <person name="Tian Z."/>
            <person name="Zhang Y."/>
            <person name="Zhang H."/>
            <person name="Yang M."/>
        </authorList>
    </citation>
    <scope>NUCLEOTIDE SEQUENCE [LARGE SCALE GENOMIC DNA]</scope>
    <source>
        <strain evidence="1 2">T0.1-19</strain>
    </source>
</reference>
<evidence type="ECO:0000313" key="2">
    <source>
        <dbReference type="Proteomes" id="UP000501427"/>
    </source>
</evidence>
<dbReference type="RefSeq" id="WP_139723383.1">
    <property type="nucleotide sequence ID" value="NZ_CAWPJG010000001.1"/>
</dbReference>
<accession>A0A6M4YH19</accession>
<dbReference type="AlphaFoldDB" id="A0A6M4YH19"/>
<protein>
    <submittedName>
        <fullName evidence="1">Uncharacterized protein</fullName>
    </submittedName>
</protein>
<evidence type="ECO:0000313" key="1">
    <source>
        <dbReference type="EMBL" id="QJT22432.1"/>
    </source>
</evidence>
<dbReference type="EMBL" id="CP038441">
    <property type="protein sequence ID" value="QJT22432.1"/>
    <property type="molecule type" value="Genomic_DNA"/>
</dbReference>
<dbReference type="Proteomes" id="UP000501427">
    <property type="component" value="Chromosome"/>
</dbReference>
<gene>
    <name evidence="1" type="ORF">E4184_14085</name>
</gene>